<dbReference type="AlphaFoldDB" id="A0AAJ6NBF4"/>
<dbReference type="InterPro" id="IPR023346">
    <property type="entry name" value="Lysozyme-like_dom_sf"/>
</dbReference>
<proteinExistence type="inferred from homology"/>
<evidence type="ECO:0000313" key="8">
    <source>
        <dbReference type="EMBL" id="MDP8173680.1"/>
    </source>
</evidence>
<dbReference type="HAMAP" id="MF_04110">
    <property type="entry name" value="ENDOLYSIN_T4"/>
    <property type="match status" value="1"/>
</dbReference>
<dbReference type="InterPro" id="IPR023347">
    <property type="entry name" value="Lysozyme_dom_sf"/>
</dbReference>
<keyword evidence="6 7" id="KW-0326">Glycosidase</keyword>
<dbReference type="GO" id="GO:0042742">
    <property type="term" value="P:defense response to bacterium"/>
    <property type="evidence" value="ECO:0007669"/>
    <property type="project" value="UniProtKB-KW"/>
</dbReference>
<dbReference type="Gene3D" id="1.10.530.40">
    <property type="match status" value="1"/>
</dbReference>
<comment type="similarity">
    <text evidence="7">Belongs to the glycosyl hydrolase 24 family.</text>
</comment>
<dbReference type="InterPro" id="IPR034690">
    <property type="entry name" value="Endolysin_T4_type"/>
</dbReference>
<evidence type="ECO:0000256" key="7">
    <source>
        <dbReference type="RuleBase" id="RU003788"/>
    </source>
</evidence>
<evidence type="ECO:0000313" key="9">
    <source>
        <dbReference type="Proteomes" id="UP001236239"/>
    </source>
</evidence>
<dbReference type="Proteomes" id="UP001236239">
    <property type="component" value="Unassembled WGS sequence"/>
</dbReference>
<dbReference type="GO" id="GO:0016998">
    <property type="term" value="P:cell wall macromolecule catabolic process"/>
    <property type="evidence" value="ECO:0007669"/>
    <property type="project" value="InterPro"/>
</dbReference>
<name>A0AAJ6NBF4_9PAST</name>
<sequence>MEKKQFALGAKGLILIKTVEGCSLNAYRDVKGVPTIGYGHTFKVKMGDKITQQQADELLAQDLDHFENGVNDLLDELNVTVTQNQFDALVSFAFNVGLGALKRSTLCKKLYLMNQRDQASIYAVADQFLRWVYAGKKKIKGLQNRRNKERLLFLGVV</sequence>
<dbReference type="InterPro" id="IPR002196">
    <property type="entry name" value="Glyco_hydro_24"/>
</dbReference>
<comment type="catalytic activity">
    <reaction evidence="1 7">
        <text>Hydrolysis of (1-&gt;4)-beta-linkages between N-acetylmuramic acid and N-acetyl-D-glucosamine residues in a peptidoglycan and between N-acetyl-D-glucosamine residues in chitodextrins.</text>
        <dbReference type="EC" id="3.2.1.17"/>
    </reaction>
</comment>
<dbReference type="EC" id="3.2.1.17" evidence="7"/>
<dbReference type="RefSeq" id="WP_306384692.1">
    <property type="nucleotide sequence ID" value="NZ_JASAYN010000001.1"/>
</dbReference>
<dbReference type="InterPro" id="IPR051018">
    <property type="entry name" value="Bacteriophage_GH24"/>
</dbReference>
<evidence type="ECO:0000256" key="6">
    <source>
        <dbReference type="ARBA" id="ARBA00023295"/>
    </source>
</evidence>
<dbReference type="EMBL" id="JASAYQ010000021">
    <property type="protein sequence ID" value="MDP8173680.1"/>
    <property type="molecule type" value="Genomic_DNA"/>
</dbReference>
<gene>
    <name evidence="8" type="ORF">QJU93_09965</name>
</gene>
<dbReference type="SUPFAM" id="SSF53955">
    <property type="entry name" value="Lysozyme-like"/>
    <property type="match status" value="1"/>
</dbReference>
<dbReference type="GO" id="GO:0003796">
    <property type="term" value="F:lysozyme activity"/>
    <property type="evidence" value="ECO:0007669"/>
    <property type="project" value="UniProtKB-EC"/>
</dbReference>
<keyword evidence="3 7" id="KW-0081">Bacteriolytic enzyme</keyword>
<dbReference type="CDD" id="cd00737">
    <property type="entry name" value="lyz_endolysin_autolysin"/>
    <property type="match status" value="1"/>
</dbReference>
<dbReference type="PANTHER" id="PTHR38107">
    <property type="match status" value="1"/>
</dbReference>
<evidence type="ECO:0000256" key="1">
    <source>
        <dbReference type="ARBA" id="ARBA00000632"/>
    </source>
</evidence>
<comment type="caution">
    <text evidence="8">The sequence shown here is derived from an EMBL/GenBank/DDBJ whole genome shotgun (WGS) entry which is preliminary data.</text>
</comment>
<evidence type="ECO:0000256" key="5">
    <source>
        <dbReference type="ARBA" id="ARBA00023200"/>
    </source>
</evidence>
<keyword evidence="5" id="KW-1035">Host cytoplasm</keyword>
<accession>A0AAJ6NBF4</accession>
<keyword evidence="2 7" id="KW-0929">Antimicrobial</keyword>
<keyword evidence="4 7" id="KW-0378">Hydrolase</keyword>
<reference evidence="8" key="1">
    <citation type="journal article" date="2023" name="Front. Microbiol.">
        <title>Phylogeography and host specificity of Pasteurellaceae pathogenic to sea-farmed fish in the north-east Atlantic.</title>
        <authorList>
            <person name="Gulla S."/>
            <person name="Colquhoun D.J."/>
            <person name="Olsen A.B."/>
            <person name="Spilsberg B."/>
            <person name="Lagesen K."/>
            <person name="Aakesson C.P."/>
            <person name="Strom S."/>
            <person name="Manji F."/>
            <person name="Birkbeck T.H."/>
            <person name="Nilsen H.K."/>
        </authorList>
    </citation>
    <scope>NUCLEOTIDE SEQUENCE</scope>
    <source>
        <strain evidence="8">TW16_20</strain>
    </source>
</reference>
<protein>
    <recommendedName>
        <fullName evidence="7">Lysozyme</fullName>
        <ecNumber evidence="7">3.2.1.17</ecNumber>
    </recommendedName>
</protein>
<dbReference type="Pfam" id="PF00959">
    <property type="entry name" value="Phage_lysozyme"/>
    <property type="match status" value="1"/>
</dbReference>
<evidence type="ECO:0000256" key="3">
    <source>
        <dbReference type="ARBA" id="ARBA00022638"/>
    </source>
</evidence>
<organism evidence="8 9">
    <name type="scientific">Phocoenobacter skyensis</name>
    <dbReference type="NCBI Taxonomy" id="97481"/>
    <lineage>
        <taxon>Bacteria</taxon>
        <taxon>Pseudomonadati</taxon>
        <taxon>Pseudomonadota</taxon>
        <taxon>Gammaproteobacteria</taxon>
        <taxon>Pasteurellales</taxon>
        <taxon>Pasteurellaceae</taxon>
        <taxon>Phocoenobacter</taxon>
    </lineage>
</organism>
<dbReference type="GO" id="GO:0031640">
    <property type="term" value="P:killing of cells of another organism"/>
    <property type="evidence" value="ECO:0007669"/>
    <property type="project" value="UniProtKB-KW"/>
</dbReference>
<dbReference type="GO" id="GO:0009253">
    <property type="term" value="P:peptidoglycan catabolic process"/>
    <property type="evidence" value="ECO:0007669"/>
    <property type="project" value="InterPro"/>
</dbReference>
<dbReference type="InterPro" id="IPR033907">
    <property type="entry name" value="Endolysin_autolysin"/>
</dbReference>
<evidence type="ECO:0000256" key="2">
    <source>
        <dbReference type="ARBA" id="ARBA00022529"/>
    </source>
</evidence>
<dbReference type="PANTHER" id="PTHR38107:SF3">
    <property type="entry name" value="LYSOZYME RRRD-RELATED"/>
    <property type="match status" value="1"/>
</dbReference>
<evidence type="ECO:0000256" key="4">
    <source>
        <dbReference type="ARBA" id="ARBA00022801"/>
    </source>
</evidence>